<dbReference type="PANTHER" id="PTHR30612:SF0">
    <property type="entry name" value="CHLOROPLAST PROTEIN-TRANSPORTING ATPASE"/>
    <property type="match status" value="1"/>
</dbReference>
<dbReference type="EnsemblMetazoa" id="AALFPA23_000042.R53">
    <property type="protein sequence ID" value="AALFPA23_000042.P53"/>
    <property type="gene ID" value="AALFPA23_000042"/>
</dbReference>
<name>A0ABM1XIM9_AEDAL</name>
<accession>A0ABM1XIM9</accession>
<sequence>MYNRENHITRYKQDKGRIKHAEPGDEQTSMGFIQTNFNEENGLEILKAGKPDSCGKSIHQHQDGTIYSHHPITSKESPEFIVSKHADSQTNKYQTLQNNEIKKLAEQTSSSLSAYLQRHSSVKAQAPAIIHGEQTNSPKLPQNVVPSALNCINKSQWPNNSRGTDSDSSSVFSDRSPRELCSLACPPGNSTEGVSKSTLTDATKLIRGKCYIRLRSGDNNAGLPYAALLNVNDTRWKLHGDTRLLTIGSGYVAEVTIERIAELDNATDFDMGKDILIQNLKVVEVWRDELQGVMSGIIKVIEEELGELGSKCATDSSSARCLLEIRKICKYFKQTNFFKELRESKFVESSRLQRAFSEFDETSTKLRRRNLFQSVDSSETERNIMKDCLENIFEKHKQNLMDVCSSAMKPSLTNLKLHQFMQLRKSDIRLFMELEGVLPESVLSSIRSNFFRKITDREAPDYCQSLPVVSNIYMYICKSLSQVARCVEMEFSLMTAVEYKLNKWEMVDIENSKIDTLVKRSFASQLRMLIEFANHFEPGQSTLREKFVYKFQLNMFEDVYFDQCEQHLWLYLADSTMMDILLGKRERIADYETVLKPFINFMTSKNLPTASHECLRIVTHNMLDLVAQLEKLELHRACFISKPFLNEHLEINQYKDATDVLIQFCSRFDDLQQILSRKLEGDYCKPFRDDLRQKILSVVSNILNKQVHLEDIISFFRSFNELLLDLNHLPFVWFVRIPYEKLRFVLTKNQIIKWAYNKVDCTKRACYQVENGMFDRFVEACGPYGIPKYYLVEIIKALLDTIGELAKIKQWNSNDVLTEKDQLDATTQLVDAVRVSLPYLQEQPNYFIFEQIYKERVETFARIVMRSHSSENFSLRIGRIVESCWYFRFIDPAENEEALQSFCLKNKHLNAEHLKTSFELYNNQFEDILLILSKFDNSAKIEQTVKRILDENNCAKIPNLLAVVGALWSIRINEAVCSSGVDLKPHAQQVLSALALLGVDQNLAENHLATIGSGQGKTTILGMIAAVKALLGYKVVVICRNENFAKREHTKTRMLYRSLTVDSKISYKTLEKMALYMTQNYTRNYEQHIGSCIGLVLAKDSIIEDSNDTSKTVLLIDEFDRFFVDTLHENLFHHWYPPVVPGLGQVQQMIWKLVQENIHDVEQRVYSFIRYSEDTEIVQLRSLVHQQKSYKLLDVDSDPSAVQYTNEKLFSIHFKLMIKAAEYVHNHSIGENQTICQTGEATEYINTFVYFKQRGENFTQHFNGSDNFGYLKLKVVSLSYGKLLQNYPFILGVAGLHTEFDPYENKVLEQQFGISHTTVMPSICGQSSLELDNHRKFECHADVNEWRKAIIDQIITVASANRSVVVFFQNEAEIAQFRKCFQFQLANFNGLAPTQVKYFIDIVLPSSSAYLLTREMITVVDFRCAMSVQSNGGVHVIQTFFGLDDKEESLIQERMTRSGIPGTYELIVCRSHLIALQLISKDVGNLDYRTLDKARKRLAELSVAVRVKQWEQSNAAHQKSVDFWMNIDV</sequence>
<dbReference type="InterPro" id="IPR011115">
    <property type="entry name" value="SecA_DEAD"/>
</dbReference>
<dbReference type="EnsemblMetazoa" id="AALFPA23_000042.R55">
    <property type="protein sequence ID" value="AALFPA23_000042.P55"/>
    <property type="gene ID" value="AALFPA23_000042"/>
</dbReference>
<feature type="region of interest" description="Disordered" evidence="1">
    <location>
        <begin position="155"/>
        <end position="174"/>
    </location>
</feature>
<dbReference type="Pfam" id="PF07517">
    <property type="entry name" value="SecA_DEAD"/>
    <property type="match status" value="1"/>
</dbReference>
<dbReference type="RefSeq" id="XP_029716635.2">
    <property type="nucleotide sequence ID" value="XM_029860775.2"/>
</dbReference>
<proteinExistence type="predicted"/>
<evidence type="ECO:0000313" key="4">
    <source>
        <dbReference type="Proteomes" id="UP000069940"/>
    </source>
</evidence>
<dbReference type="InterPro" id="IPR027417">
    <property type="entry name" value="P-loop_NTPase"/>
</dbReference>
<dbReference type="InterPro" id="IPR000185">
    <property type="entry name" value="SecA"/>
</dbReference>
<evidence type="ECO:0000256" key="1">
    <source>
        <dbReference type="SAM" id="MobiDB-lite"/>
    </source>
</evidence>
<dbReference type="RefSeq" id="XP_062710357.1">
    <property type="nucleotide sequence ID" value="XM_062854373.1"/>
</dbReference>
<feature type="domain" description="SecA DEAD-like N-terminal" evidence="2">
    <location>
        <begin position="976"/>
        <end position="1126"/>
    </location>
</feature>
<reference evidence="4" key="1">
    <citation type="journal article" date="2015" name="Proc. Natl. Acad. Sci. U.S.A.">
        <title>Genome sequence of the Asian Tiger mosquito, Aedes albopictus, reveals insights into its biology, genetics, and evolution.</title>
        <authorList>
            <person name="Chen X.G."/>
            <person name="Jiang X."/>
            <person name="Gu J."/>
            <person name="Xu M."/>
            <person name="Wu Y."/>
            <person name="Deng Y."/>
            <person name="Zhang C."/>
            <person name="Bonizzoni M."/>
            <person name="Dermauw W."/>
            <person name="Vontas J."/>
            <person name="Armbruster P."/>
            <person name="Huang X."/>
            <person name="Yang Y."/>
            <person name="Zhang H."/>
            <person name="He W."/>
            <person name="Peng H."/>
            <person name="Liu Y."/>
            <person name="Wu K."/>
            <person name="Chen J."/>
            <person name="Lirakis M."/>
            <person name="Topalis P."/>
            <person name="Van Leeuwen T."/>
            <person name="Hall A.B."/>
            <person name="Jiang X."/>
            <person name="Thorpe C."/>
            <person name="Mueller R.L."/>
            <person name="Sun C."/>
            <person name="Waterhouse R.M."/>
            <person name="Yan G."/>
            <person name="Tu Z.J."/>
            <person name="Fang X."/>
            <person name="James A.A."/>
        </authorList>
    </citation>
    <scope>NUCLEOTIDE SEQUENCE [LARGE SCALE GENOMIC DNA]</scope>
    <source>
        <strain evidence="4">Foshan</strain>
    </source>
</reference>
<organism evidence="3 4">
    <name type="scientific">Aedes albopictus</name>
    <name type="common">Asian tiger mosquito</name>
    <name type="synonym">Stegomyia albopicta</name>
    <dbReference type="NCBI Taxonomy" id="7160"/>
    <lineage>
        <taxon>Eukaryota</taxon>
        <taxon>Metazoa</taxon>
        <taxon>Ecdysozoa</taxon>
        <taxon>Arthropoda</taxon>
        <taxon>Hexapoda</taxon>
        <taxon>Insecta</taxon>
        <taxon>Pterygota</taxon>
        <taxon>Neoptera</taxon>
        <taxon>Endopterygota</taxon>
        <taxon>Diptera</taxon>
        <taxon>Nematocera</taxon>
        <taxon>Culicoidea</taxon>
        <taxon>Culicidae</taxon>
        <taxon>Culicinae</taxon>
        <taxon>Aedini</taxon>
        <taxon>Aedes</taxon>
        <taxon>Stegomyia</taxon>
    </lineage>
</organism>
<evidence type="ECO:0000259" key="2">
    <source>
        <dbReference type="Pfam" id="PF07517"/>
    </source>
</evidence>
<dbReference type="EnsemblMetazoa" id="AALFPA23_000042.R54">
    <property type="protein sequence ID" value="AALFPA23_000042.P54"/>
    <property type="gene ID" value="AALFPA23_000042"/>
</dbReference>
<feature type="compositionally biased region" description="Low complexity" evidence="1">
    <location>
        <begin position="161"/>
        <end position="174"/>
    </location>
</feature>
<dbReference type="EnsemblMetazoa" id="AALFPA23_000042.R52">
    <property type="protein sequence ID" value="AALFPA23_000042.P52"/>
    <property type="gene ID" value="AALFPA23_000042"/>
</dbReference>
<dbReference type="GeneID" id="109622510"/>
<evidence type="ECO:0000313" key="3">
    <source>
        <dbReference type="EnsemblMetazoa" id="AALFPA23_000042.P52"/>
    </source>
</evidence>
<protein>
    <recommendedName>
        <fullName evidence="2">SecA DEAD-like N-terminal domain-containing protein</fullName>
    </recommendedName>
</protein>
<dbReference type="Gene3D" id="3.40.50.300">
    <property type="entry name" value="P-loop containing nucleotide triphosphate hydrolases"/>
    <property type="match status" value="2"/>
</dbReference>
<dbReference type="RefSeq" id="XP_062710358.1">
    <property type="nucleotide sequence ID" value="XM_062854374.1"/>
</dbReference>
<dbReference type="PANTHER" id="PTHR30612">
    <property type="entry name" value="SECA INNER MEMBRANE COMPONENT OF SEC PROTEIN SECRETION SYSTEM"/>
    <property type="match status" value="1"/>
</dbReference>
<reference evidence="3" key="2">
    <citation type="submission" date="2025-05" db="UniProtKB">
        <authorList>
            <consortium name="EnsemblMetazoa"/>
        </authorList>
    </citation>
    <scope>IDENTIFICATION</scope>
    <source>
        <strain evidence="3">Foshan</strain>
    </source>
</reference>
<keyword evidence="4" id="KW-1185">Reference proteome</keyword>
<dbReference type="SUPFAM" id="SSF52540">
    <property type="entry name" value="P-loop containing nucleoside triphosphate hydrolases"/>
    <property type="match status" value="1"/>
</dbReference>
<dbReference type="Proteomes" id="UP000069940">
    <property type="component" value="Unassembled WGS sequence"/>
</dbReference>
<dbReference type="RefSeq" id="XP_062710359.1">
    <property type="nucleotide sequence ID" value="XM_062854375.1"/>
</dbReference>